<accession>A0ABS3WG34</accession>
<name>A0ABS3WG34_9BACL</name>
<dbReference type="PANTHER" id="PTHR37310:SF1">
    <property type="entry name" value="CYTOPLASMIC PROTEIN"/>
    <property type="match status" value="1"/>
</dbReference>
<organism evidence="1 2">
    <name type="scientific">Paenibacillus artemisiicola</name>
    <dbReference type="NCBI Taxonomy" id="1172618"/>
    <lineage>
        <taxon>Bacteria</taxon>
        <taxon>Bacillati</taxon>
        <taxon>Bacillota</taxon>
        <taxon>Bacilli</taxon>
        <taxon>Bacillales</taxon>
        <taxon>Paenibacillaceae</taxon>
        <taxon>Paenibacillus</taxon>
    </lineage>
</organism>
<evidence type="ECO:0000313" key="1">
    <source>
        <dbReference type="EMBL" id="MBO7747287.1"/>
    </source>
</evidence>
<gene>
    <name evidence="1" type="ORF">I8J29_24180</name>
</gene>
<dbReference type="Pfam" id="PF03860">
    <property type="entry name" value="Csp"/>
    <property type="match status" value="1"/>
</dbReference>
<reference evidence="1 2" key="1">
    <citation type="submission" date="2021-03" db="EMBL/GenBank/DDBJ databases">
        <title>Paenibacillus artemisicola MWE-103 whole genome sequence.</title>
        <authorList>
            <person name="Ham Y.J."/>
        </authorList>
    </citation>
    <scope>NUCLEOTIDE SEQUENCE [LARGE SCALE GENOMIC DNA]</scope>
    <source>
        <strain evidence="1 2">MWE-103</strain>
    </source>
</reference>
<dbReference type="InterPro" id="IPR005560">
    <property type="entry name" value="Csp_YhjQ"/>
</dbReference>
<comment type="caution">
    <text evidence="1">The sequence shown here is derived from an EMBL/GenBank/DDBJ whole genome shotgun (WGS) entry which is preliminary data.</text>
</comment>
<proteinExistence type="predicted"/>
<dbReference type="Gene3D" id="1.20.1270.360">
    <property type="match status" value="1"/>
</dbReference>
<dbReference type="InterPro" id="IPR044543">
    <property type="entry name" value="YHJQ-like"/>
</dbReference>
<protein>
    <submittedName>
        <fullName evidence="1">Four-helix bundle copper-binding protein</fullName>
    </submittedName>
</protein>
<dbReference type="RefSeq" id="WP_208849993.1">
    <property type="nucleotide sequence ID" value="NZ_JAGGDJ010000031.1"/>
</dbReference>
<dbReference type="EMBL" id="JAGGDJ010000031">
    <property type="protein sequence ID" value="MBO7747287.1"/>
    <property type="molecule type" value="Genomic_DNA"/>
</dbReference>
<keyword evidence="2" id="KW-1185">Reference proteome</keyword>
<evidence type="ECO:0000313" key="2">
    <source>
        <dbReference type="Proteomes" id="UP000670947"/>
    </source>
</evidence>
<dbReference type="Proteomes" id="UP000670947">
    <property type="component" value="Unassembled WGS sequence"/>
</dbReference>
<dbReference type="PANTHER" id="PTHR37310">
    <property type="entry name" value="CYTOPLASMIC PROTEIN-RELATED"/>
    <property type="match status" value="1"/>
</dbReference>
<dbReference type="CDD" id="cd08026">
    <property type="entry name" value="DUF326"/>
    <property type="match status" value="1"/>
</dbReference>
<sequence length="109" mass="11853">MSREQIEQCIAQCLACMQACNHCFDACLREEEAPMMADCIRHNRECADLCAFAAQALDRGSSYARALCRLCADACEACGETCLKHASEHCRLCAEACFACAKACRGMAA</sequence>